<dbReference type="InterPro" id="IPR008929">
    <property type="entry name" value="Chondroitin_lyas"/>
</dbReference>
<protein>
    <recommendedName>
        <fullName evidence="3">Heparin-sulfate lyase N-terminal domain-containing protein</fullName>
    </recommendedName>
</protein>
<evidence type="ECO:0000313" key="2">
    <source>
        <dbReference type="Proteomes" id="UP000178606"/>
    </source>
</evidence>
<dbReference type="Proteomes" id="UP000178606">
    <property type="component" value="Unassembled WGS sequence"/>
</dbReference>
<dbReference type="SUPFAM" id="SSF48230">
    <property type="entry name" value="Chondroitin AC/alginate lyase"/>
    <property type="match status" value="1"/>
</dbReference>
<organism evidence="1 2">
    <name type="scientific">Handelsmanbacteria sp. (strain RIFCSPLOWO2_12_FULL_64_10)</name>
    <dbReference type="NCBI Taxonomy" id="1817868"/>
    <lineage>
        <taxon>Bacteria</taxon>
        <taxon>Candidatus Handelsmaniibacteriota</taxon>
    </lineage>
</organism>
<proteinExistence type="predicted"/>
<evidence type="ECO:0008006" key="3">
    <source>
        <dbReference type="Google" id="ProtNLM"/>
    </source>
</evidence>
<name>A0A1F6D476_HANXR</name>
<evidence type="ECO:0000313" key="1">
    <source>
        <dbReference type="EMBL" id="OGG56175.1"/>
    </source>
</evidence>
<sequence>MFATTKALYLKQIKAGYERDMETYEQGLAEWRKSVDPNHAFGFGPPASPAYTALVEAFLYTVEGDRTCAERARERLVTYRQFADAYPPDYHQSRWEYEDGLPPIGSMFTLPPYLQAYLWIRDSGVFTPEDHRTLEQLVADSMPSFFRFPEWGAHNRTALRAWAMALAAKAFPNHPAAADWMQTAHVFGDDSLKGWSIEDAMLYHAIWTHALINYADVIGDASYFRRVTAKYYFDYYVSLMSPAGMLADFGDSNWRTNWPYFIACLERGAKEYQDPHMRWAACHIYETFFEESGRDERFGSPFTFLFAYLWMDETVKPERPTTGTQEALDELVGKKVVFRNGWERDSTFLLLNYKPETDYGFAGRENTRNTLVVEAEKTHHGHSDENAICLLMSRGQVLLHDSGYRERLPNGKYRADMYHNRIVARPQLLRRDDDVLGFLHDDGHHRPMETQRIDFYTFEEVDFSRTRATDHAMGYRWDRTVAYLKAEDLFVVFDGVEALRPGRLALCNLFYTHEILGQGPGWFNTRIGQLDGYGPADGHASLLIVMPQAPDRWEGSQVTRRYFMDENCVYQAHGADFRPRDFAAFVTVLIPIDRKQDAAEVAGRISLPPVSRSPRAAAVCLAAGKKKITLGVKLDLEEEILRSNIRPKYNYASGATTYGDIETDARFVCCVEEGGRLSYTFTEAVRIVYRGQEVFAPKGYSFSLQYEGPWMINGIAKWRAWERKGVALQ</sequence>
<gene>
    <name evidence="1" type="ORF">A3F84_25550</name>
</gene>
<dbReference type="EMBL" id="MFKF01000044">
    <property type="protein sequence ID" value="OGG56175.1"/>
    <property type="molecule type" value="Genomic_DNA"/>
</dbReference>
<accession>A0A1F6D476</accession>
<reference evidence="1 2" key="1">
    <citation type="journal article" date="2016" name="Nat. Commun.">
        <title>Thousands of microbial genomes shed light on interconnected biogeochemical processes in an aquifer system.</title>
        <authorList>
            <person name="Anantharaman K."/>
            <person name="Brown C.T."/>
            <person name="Hug L.A."/>
            <person name="Sharon I."/>
            <person name="Castelle C.J."/>
            <person name="Probst A.J."/>
            <person name="Thomas B.C."/>
            <person name="Singh A."/>
            <person name="Wilkins M.J."/>
            <person name="Karaoz U."/>
            <person name="Brodie E.L."/>
            <person name="Williams K.H."/>
            <person name="Hubbard S.S."/>
            <person name="Banfield J.F."/>
        </authorList>
    </citation>
    <scope>NUCLEOTIDE SEQUENCE [LARGE SCALE GENOMIC DNA]</scope>
    <source>
        <strain evidence="2">RIFCSPLOWO2_12_FULL_64_10</strain>
    </source>
</reference>
<dbReference type="Gene3D" id="2.70.98.70">
    <property type="match status" value="1"/>
</dbReference>
<dbReference type="Gene3D" id="1.50.10.100">
    <property type="entry name" value="Chondroitin AC/alginate lyase"/>
    <property type="match status" value="1"/>
</dbReference>
<comment type="caution">
    <text evidence="1">The sequence shown here is derived from an EMBL/GenBank/DDBJ whole genome shotgun (WGS) entry which is preliminary data.</text>
</comment>
<dbReference type="AlphaFoldDB" id="A0A1F6D476"/>